<comment type="caution">
    <text evidence="2">The sequence shown here is derived from an EMBL/GenBank/DDBJ whole genome shotgun (WGS) entry which is preliminary data.</text>
</comment>
<gene>
    <name evidence="2" type="ORF">GCM10020367_06490</name>
</gene>
<accession>A0ABP6S5L4</accession>
<name>A0ABP6S5L4_9ACTN</name>
<reference evidence="3" key="1">
    <citation type="journal article" date="2019" name="Int. J. Syst. Evol. Microbiol.">
        <title>The Global Catalogue of Microorganisms (GCM) 10K type strain sequencing project: providing services to taxonomists for standard genome sequencing and annotation.</title>
        <authorList>
            <consortium name="The Broad Institute Genomics Platform"/>
            <consortium name="The Broad Institute Genome Sequencing Center for Infectious Disease"/>
            <person name="Wu L."/>
            <person name="Ma J."/>
        </authorList>
    </citation>
    <scope>NUCLEOTIDE SEQUENCE [LARGE SCALE GENOMIC DNA]</scope>
    <source>
        <strain evidence="3">JCM 9651</strain>
    </source>
</reference>
<evidence type="ECO:0000256" key="1">
    <source>
        <dbReference type="SAM" id="MobiDB-lite"/>
    </source>
</evidence>
<evidence type="ECO:0000313" key="3">
    <source>
        <dbReference type="Proteomes" id="UP001499990"/>
    </source>
</evidence>
<keyword evidence="3" id="KW-1185">Reference proteome</keyword>
<evidence type="ECO:0000313" key="2">
    <source>
        <dbReference type="EMBL" id="GAA3368381.1"/>
    </source>
</evidence>
<dbReference type="RefSeq" id="WP_345034436.1">
    <property type="nucleotide sequence ID" value="NZ_BAAAYL010000001.1"/>
</dbReference>
<evidence type="ECO:0008006" key="4">
    <source>
        <dbReference type="Google" id="ProtNLM"/>
    </source>
</evidence>
<sequence>MTEWSVGDRVTPTVSTDHPEDPVGEVVMVTANGGVLVKFPRAGAEVYRPDELKAAPGDPLDE</sequence>
<organism evidence="2 3">
    <name type="scientific">Streptomyces sannanensis</name>
    <dbReference type="NCBI Taxonomy" id="285536"/>
    <lineage>
        <taxon>Bacteria</taxon>
        <taxon>Bacillati</taxon>
        <taxon>Actinomycetota</taxon>
        <taxon>Actinomycetes</taxon>
        <taxon>Kitasatosporales</taxon>
        <taxon>Streptomycetaceae</taxon>
        <taxon>Streptomyces</taxon>
    </lineage>
</organism>
<dbReference type="EMBL" id="BAAAYL010000001">
    <property type="protein sequence ID" value="GAA3368381.1"/>
    <property type="molecule type" value="Genomic_DNA"/>
</dbReference>
<feature type="region of interest" description="Disordered" evidence="1">
    <location>
        <begin position="1"/>
        <end position="21"/>
    </location>
</feature>
<proteinExistence type="predicted"/>
<protein>
    <recommendedName>
        <fullName evidence="4">DUF1918 domain-containing protein</fullName>
    </recommendedName>
</protein>
<dbReference type="Proteomes" id="UP001499990">
    <property type="component" value="Unassembled WGS sequence"/>
</dbReference>